<dbReference type="AlphaFoldDB" id="A0A4V3WE11"/>
<dbReference type="InterPro" id="IPR002711">
    <property type="entry name" value="HNH"/>
</dbReference>
<keyword evidence="2" id="KW-0378">Hydrolase</keyword>
<comment type="caution">
    <text evidence="2">The sequence shown here is derived from an EMBL/GenBank/DDBJ whole genome shotgun (WGS) entry which is preliminary data.</text>
</comment>
<dbReference type="GO" id="GO:0008270">
    <property type="term" value="F:zinc ion binding"/>
    <property type="evidence" value="ECO:0007669"/>
    <property type="project" value="InterPro"/>
</dbReference>
<feature type="domain" description="HNH" evidence="1">
    <location>
        <begin position="214"/>
        <end position="271"/>
    </location>
</feature>
<dbReference type="OrthoDB" id="9779761at2"/>
<dbReference type="InterPro" id="IPR003615">
    <property type="entry name" value="HNH_nuc"/>
</dbReference>
<accession>A0A4V3WE11</accession>
<protein>
    <submittedName>
        <fullName evidence="2">Restriction endonuclease</fullName>
    </submittedName>
</protein>
<evidence type="ECO:0000313" key="3">
    <source>
        <dbReference type="Proteomes" id="UP000310636"/>
    </source>
</evidence>
<dbReference type="Pfam" id="PF01844">
    <property type="entry name" value="HNH"/>
    <property type="match status" value="1"/>
</dbReference>
<keyword evidence="3" id="KW-1185">Reference proteome</keyword>
<dbReference type="GO" id="GO:0004519">
    <property type="term" value="F:endonuclease activity"/>
    <property type="evidence" value="ECO:0007669"/>
    <property type="project" value="UniProtKB-KW"/>
</dbReference>
<proteinExistence type="predicted"/>
<evidence type="ECO:0000313" key="2">
    <source>
        <dbReference type="EMBL" id="THF74428.1"/>
    </source>
</evidence>
<dbReference type="Proteomes" id="UP000310636">
    <property type="component" value="Unassembled WGS sequence"/>
</dbReference>
<dbReference type="GO" id="GO:0003676">
    <property type="term" value="F:nucleic acid binding"/>
    <property type="evidence" value="ECO:0007669"/>
    <property type="project" value="InterPro"/>
</dbReference>
<dbReference type="EMBL" id="SSOB01000041">
    <property type="protein sequence ID" value="THF74428.1"/>
    <property type="molecule type" value="Genomic_DNA"/>
</dbReference>
<organism evidence="2 3">
    <name type="scientific">Cohnella fermenti</name>
    <dbReference type="NCBI Taxonomy" id="2565925"/>
    <lineage>
        <taxon>Bacteria</taxon>
        <taxon>Bacillati</taxon>
        <taxon>Bacillota</taxon>
        <taxon>Bacilli</taxon>
        <taxon>Bacillales</taxon>
        <taxon>Paenibacillaceae</taxon>
        <taxon>Cohnella</taxon>
    </lineage>
</organism>
<keyword evidence="2" id="KW-0540">Nuclease</keyword>
<keyword evidence="2" id="KW-0255">Endonuclease</keyword>
<dbReference type="CDD" id="cd00085">
    <property type="entry name" value="HNHc"/>
    <property type="match status" value="1"/>
</dbReference>
<reference evidence="2 3" key="1">
    <citation type="submission" date="2019-04" db="EMBL/GenBank/DDBJ databases">
        <title>Cohnella sp. nov. isolated from preserved vegetables.</title>
        <authorList>
            <person name="Lin S.-Y."/>
            <person name="Hung M.-H."/>
            <person name="Young C.-C."/>
        </authorList>
    </citation>
    <scope>NUCLEOTIDE SEQUENCE [LARGE SCALE GENOMIC DNA]</scope>
    <source>
        <strain evidence="2 3">CC-MHH1044</strain>
    </source>
</reference>
<evidence type="ECO:0000259" key="1">
    <source>
        <dbReference type="Pfam" id="PF01844"/>
    </source>
</evidence>
<name>A0A4V3WE11_9BACL</name>
<sequence>MFSGGQQSNDFLSNLGFEIRTKNHEGHVNTESNSWVVTSATIAIKELDKSSFLHNGTGIPKEIRFYFDILDMVKGQKRQIVIEYEGQRFSAVLELDKQPSPRSRMIWKADFSKVLKNKFPALYNTFAYDEENLPDDLPKIQFVKSPEHDNYYKLSFVRSISINTIEDDIEADVLENTPFEELRQEGAVRHYYGKRYERDSQNRKLALQIHGLSCVVCGFNFEKVYGKRGKDFIEVHHTKPLFSFEGQESDINPETDLVPVCANCHRMIHRRKDDVLSIEELKEIVTTRSDA</sequence>
<gene>
    <name evidence="2" type="ORF">E6C55_25260</name>
</gene>